<dbReference type="EMBL" id="CP030104">
    <property type="protein sequence ID" value="AWX44828.1"/>
    <property type="molecule type" value="Genomic_DNA"/>
</dbReference>
<dbReference type="AlphaFoldDB" id="A0A2Z4LTY4"/>
<reference evidence="2 3" key="1">
    <citation type="submission" date="2018-06" db="EMBL/GenBank/DDBJ databases">
        <title>Spongiibacterium sp. HME9304 Genome sequencing and assembly.</title>
        <authorList>
            <person name="Kang H."/>
            <person name="Kim H."/>
            <person name="Joh K."/>
        </authorList>
    </citation>
    <scope>NUCLEOTIDE SEQUENCE [LARGE SCALE GENOMIC DNA]</scope>
    <source>
        <strain evidence="2 3">HME9304</strain>
    </source>
</reference>
<name>A0A2Z4LTY4_9FLAO</name>
<evidence type="ECO:0000313" key="3">
    <source>
        <dbReference type="Proteomes" id="UP000248536"/>
    </source>
</evidence>
<dbReference type="KEGG" id="spon:HME9304_01833"/>
<protein>
    <submittedName>
        <fullName evidence="2">Uncharacterized protein</fullName>
    </submittedName>
</protein>
<proteinExistence type="predicted"/>
<keyword evidence="3" id="KW-1185">Reference proteome</keyword>
<feature type="coiled-coil region" evidence="1">
    <location>
        <begin position="254"/>
        <end position="281"/>
    </location>
</feature>
<keyword evidence="1" id="KW-0175">Coiled coil</keyword>
<organism evidence="2 3">
    <name type="scientific">Flagellimonas maritima</name>
    <dbReference type="NCBI Taxonomy" id="1383885"/>
    <lineage>
        <taxon>Bacteria</taxon>
        <taxon>Pseudomonadati</taxon>
        <taxon>Bacteroidota</taxon>
        <taxon>Flavobacteriia</taxon>
        <taxon>Flavobacteriales</taxon>
        <taxon>Flavobacteriaceae</taxon>
        <taxon>Flagellimonas</taxon>
    </lineage>
</organism>
<evidence type="ECO:0000256" key="1">
    <source>
        <dbReference type="SAM" id="Coils"/>
    </source>
</evidence>
<accession>A0A2Z4LTY4</accession>
<dbReference type="Proteomes" id="UP000248536">
    <property type="component" value="Chromosome"/>
</dbReference>
<dbReference type="RefSeq" id="WP_112378271.1">
    <property type="nucleotide sequence ID" value="NZ_CP030104.1"/>
</dbReference>
<evidence type="ECO:0000313" key="2">
    <source>
        <dbReference type="EMBL" id="AWX44828.1"/>
    </source>
</evidence>
<sequence>MKWIICFVLAIFFCFGCRSRLNVHEYGRIQISEIEEQVNFLYRLNKLSTTDEVEYIALNIKILDFINSVPIYQLDEYTTKILEILEGNHNQNFGNVLFDLGFRYNQLNSVHSLILFKRLRKVQSLIKQEEYNTKLPSLVLNKGRFYLFDKSKIEVLNHLLFSNLSQNFKNLAVYDKIDLLELSESISRLNPCNTNLDELNDKQLAIKNLLVDSGILENNNSKLIDNRANINFCEILNRVNQNNSRAGACIREAFDKYEMNNSDLKGEVNRLEQSMSCLYDEYISTQSPYVSKLNQLIEDTQVDIDEEHKTDVKRGQTKDTEIEDEDGNIIKTIREKRDRDGTLTIRVNDVKNKTYRITIVSADGKVIRTQINTSEGEYHSKISIDKDGNYIEQEAFIEKDGKTGWISKKEGGITSEAQFYIDTQTGEYKYIGYTYTGDNYENFTKIGEGNVGGPVKALRDRVPNIITPDPDKANYGCAPRAFADVDLYGKNLGPYIMPNPNDNENYAKAQELLDDLSQCLRSPQYFETIECDYLERCFKNGLETCDCGNTNYSSSIIDRFNCGNLIECPIDSYFNPSTCNCESGPRTNTGLLGNRMMNLSNIKIDSLSNVRNQIFERVLGSN</sequence>
<gene>
    <name evidence="2" type="ORF">HME9304_01833</name>
</gene>